<dbReference type="InterPro" id="IPR031167">
    <property type="entry name" value="G_OBG"/>
</dbReference>
<dbReference type="PROSITE" id="PS51710">
    <property type="entry name" value="G_OBG"/>
    <property type="match status" value="1"/>
</dbReference>
<dbReference type="GO" id="GO:1903833">
    <property type="term" value="P:positive regulation of cellular response to amino acid starvation"/>
    <property type="evidence" value="ECO:0007669"/>
    <property type="project" value="UniProtKB-ARBA"/>
</dbReference>
<keyword evidence="6" id="KW-0378">Hydrolase</keyword>
<dbReference type="EMBL" id="LXPE01000040">
    <property type="protein sequence ID" value="OBA25838.1"/>
    <property type="molecule type" value="Genomic_DNA"/>
</dbReference>
<dbReference type="InterPro" id="IPR045001">
    <property type="entry name" value="DRG"/>
</dbReference>
<evidence type="ECO:0000256" key="3">
    <source>
        <dbReference type="ARBA" id="ARBA00059727"/>
    </source>
</evidence>
<dbReference type="Pfam" id="PF02824">
    <property type="entry name" value="TGS"/>
    <property type="match status" value="1"/>
</dbReference>
<keyword evidence="1" id="KW-0547">Nucleotide-binding</keyword>
<dbReference type="Gene3D" id="6.10.140.1070">
    <property type="match status" value="2"/>
</dbReference>
<dbReference type="FunFam" id="3.10.20.30:FF:000003">
    <property type="entry name" value="Developmentally-regulated GTP-binding protein 1"/>
    <property type="match status" value="1"/>
</dbReference>
<dbReference type="InterPro" id="IPR004095">
    <property type="entry name" value="TGS"/>
</dbReference>
<dbReference type="InterPro" id="IPR012676">
    <property type="entry name" value="TGS-like"/>
</dbReference>
<dbReference type="Gene3D" id="3.10.20.30">
    <property type="match status" value="1"/>
</dbReference>
<name>A0A1B7TAU3_9ASCO</name>
<comment type="function">
    <text evidence="3">Involved in ribosomal function.</text>
</comment>
<dbReference type="NCBIfam" id="TIGR00231">
    <property type="entry name" value="small_GTP"/>
    <property type="match status" value="1"/>
</dbReference>
<dbReference type="GO" id="GO:0005525">
    <property type="term" value="F:GTP binding"/>
    <property type="evidence" value="ECO:0007669"/>
    <property type="project" value="UniProtKB-KW"/>
</dbReference>
<keyword evidence="7" id="KW-1185">Reference proteome</keyword>
<dbReference type="SUPFAM" id="SSF81271">
    <property type="entry name" value="TGS-like"/>
    <property type="match status" value="1"/>
</dbReference>
<dbReference type="Pfam" id="PF01926">
    <property type="entry name" value="MMR_HSR1"/>
    <property type="match status" value="1"/>
</dbReference>
<dbReference type="CDD" id="cd01896">
    <property type="entry name" value="DRG"/>
    <property type="match status" value="1"/>
</dbReference>
<dbReference type="GO" id="GO:0003924">
    <property type="term" value="F:GTPase activity"/>
    <property type="evidence" value="ECO:0007669"/>
    <property type="project" value="InterPro"/>
</dbReference>
<evidence type="ECO:0000313" key="7">
    <source>
        <dbReference type="Proteomes" id="UP000092321"/>
    </source>
</evidence>
<organism evidence="6 7">
    <name type="scientific">Hanseniaspora valbyensis NRRL Y-1626</name>
    <dbReference type="NCBI Taxonomy" id="766949"/>
    <lineage>
        <taxon>Eukaryota</taxon>
        <taxon>Fungi</taxon>
        <taxon>Dikarya</taxon>
        <taxon>Ascomycota</taxon>
        <taxon>Saccharomycotina</taxon>
        <taxon>Saccharomycetes</taxon>
        <taxon>Saccharomycodales</taxon>
        <taxon>Saccharomycodaceae</taxon>
        <taxon>Hanseniaspora</taxon>
    </lineage>
</organism>
<feature type="domain" description="TGS" evidence="5">
    <location>
        <begin position="292"/>
        <end position="368"/>
    </location>
</feature>
<evidence type="ECO:0000259" key="5">
    <source>
        <dbReference type="PROSITE" id="PS51880"/>
    </source>
</evidence>
<dbReference type="PANTHER" id="PTHR43127">
    <property type="entry name" value="DEVELOPMENTALLY-REGULATED GTP-BINDING PROTEIN 2"/>
    <property type="match status" value="1"/>
</dbReference>
<dbReference type="PRINTS" id="PR00326">
    <property type="entry name" value="GTP1OBG"/>
</dbReference>
<reference evidence="7" key="1">
    <citation type="journal article" date="2016" name="Proc. Natl. Acad. Sci. U.S.A.">
        <title>Comparative genomics of biotechnologically important yeasts.</title>
        <authorList>
            <person name="Riley R."/>
            <person name="Haridas S."/>
            <person name="Wolfe K.H."/>
            <person name="Lopes M.R."/>
            <person name="Hittinger C.T."/>
            <person name="Goeker M."/>
            <person name="Salamov A.A."/>
            <person name="Wisecaver J.H."/>
            <person name="Long T.M."/>
            <person name="Calvey C.H."/>
            <person name="Aerts A.L."/>
            <person name="Barry K.W."/>
            <person name="Choi C."/>
            <person name="Clum A."/>
            <person name="Coughlan A.Y."/>
            <person name="Deshpande S."/>
            <person name="Douglass A.P."/>
            <person name="Hanson S.J."/>
            <person name="Klenk H.-P."/>
            <person name="LaButti K.M."/>
            <person name="Lapidus A."/>
            <person name="Lindquist E.A."/>
            <person name="Lipzen A.M."/>
            <person name="Meier-Kolthoff J.P."/>
            <person name="Ohm R.A."/>
            <person name="Otillar R.P."/>
            <person name="Pangilinan J.L."/>
            <person name="Peng Y."/>
            <person name="Rokas A."/>
            <person name="Rosa C.A."/>
            <person name="Scheuner C."/>
            <person name="Sibirny A.A."/>
            <person name="Slot J.C."/>
            <person name="Stielow J.B."/>
            <person name="Sun H."/>
            <person name="Kurtzman C.P."/>
            <person name="Blackwell M."/>
            <person name="Grigoriev I.V."/>
            <person name="Jeffries T.W."/>
        </authorList>
    </citation>
    <scope>NUCLEOTIDE SEQUENCE [LARGE SCALE GENOMIC DNA]</scope>
    <source>
        <strain evidence="7">NRRL Y-1626</strain>
    </source>
</reference>
<evidence type="ECO:0000259" key="4">
    <source>
        <dbReference type="PROSITE" id="PS51710"/>
    </source>
</evidence>
<dbReference type="CDD" id="cd17230">
    <property type="entry name" value="TGS_DRG1"/>
    <property type="match status" value="1"/>
</dbReference>
<sequence length="369" mass="41392">MAGILERLKDIEDEMAKTQRNKATEGHLCRLRAQHAKLSRDLITNATKSSGGGGEGFDVKKGGNASVGFVGFPSVGKSSLLNALTGREIAAAAAYEFTTLTAQSSIITMNGSKVQFLDFPGILENANQGYGRGRQVIASYRNCDLLYIVLDISKPLKHKEILEKELKAVGIRINQNKPDILIKKKEKGGLSITNTVQLTHLDFDLVRTIMHEYRINSAEVAFRCDATADDLIDALEEDQRRYIPAIYVLNKCDLLSVEELELLYRIPDSIPISSNNKWNLDGLLEYTWEKLNLVRVYTKPKGRIPDFEEPVVLRNDRRSVKDFCTNIHKSLVDDFKQAIVYGSSVKHQPQYVGLTHILEDEDVITILKK</sequence>
<feature type="domain" description="OBG-type G" evidence="4">
    <location>
        <begin position="65"/>
        <end position="292"/>
    </location>
</feature>
<dbReference type="InterPro" id="IPR005225">
    <property type="entry name" value="Small_GTP-bd"/>
</dbReference>
<gene>
    <name evidence="6" type="ORF">HANVADRAFT_26306</name>
</gene>
<dbReference type="SUPFAM" id="SSF52540">
    <property type="entry name" value="P-loop containing nucleoside triphosphate hydrolases"/>
    <property type="match status" value="1"/>
</dbReference>
<dbReference type="InterPro" id="IPR027417">
    <property type="entry name" value="P-loop_NTPase"/>
</dbReference>
<dbReference type="InterPro" id="IPR012675">
    <property type="entry name" value="Beta-grasp_dom_sf"/>
</dbReference>
<dbReference type="InterPro" id="IPR006073">
    <property type="entry name" value="GTP-bd"/>
</dbReference>
<dbReference type="OrthoDB" id="603at2759"/>
<proteinExistence type="predicted"/>
<dbReference type="PROSITE" id="PS51880">
    <property type="entry name" value="TGS"/>
    <property type="match status" value="1"/>
</dbReference>
<evidence type="ECO:0000256" key="1">
    <source>
        <dbReference type="ARBA" id="ARBA00022741"/>
    </source>
</evidence>
<evidence type="ECO:0000313" key="6">
    <source>
        <dbReference type="EMBL" id="OBA25838.1"/>
    </source>
</evidence>
<evidence type="ECO:0000256" key="2">
    <source>
        <dbReference type="ARBA" id="ARBA00023134"/>
    </source>
</evidence>
<dbReference type="InterPro" id="IPR031662">
    <property type="entry name" value="GTP-binding_2"/>
</dbReference>
<dbReference type="Pfam" id="PF16897">
    <property type="entry name" value="MMR_HSR1_Xtn"/>
    <property type="match status" value="1"/>
</dbReference>
<protein>
    <submittedName>
        <fullName evidence="6">p-loop containing nucleoside triphosphate hydrolase protein</fullName>
    </submittedName>
</protein>
<comment type="caution">
    <text evidence="6">The sequence shown here is derived from an EMBL/GenBank/DDBJ whole genome shotgun (WGS) entry which is preliminary data.</text>
</comment>
<accession>A0A1B7TAU3</accession>
<keyword evidence="2" id="KW-0342">GTP-binding</keyword>
<dbReference type="AlphaFoldDB" id="A0A1B7TAU3"/>
<dbReference type="Proteomes" id="UP000092321">
    <property type="component" value="Unassembled WGS sequence"/>
</dbReference>